<feature type="domain" description="Hedgehog/Intein (Hint)" evidence="2">
    <location>
        <begin position="538"/>
        <end position="676"/>
    </location>
</feature>
<dbReference type="InterPro" id="IPR036844">
    <property type="entry name" value="Hint_dom_sf"/>
</dbReference>
<dbReference type="InterPro" id="IPR018511">
    <property type="entry name" value="Hemolysin-typ_Ca-bd_CS"/>
</dbReference>
<evidence type="ECO:0000259" key="2">
    <source>
        <dbReference type="Pfam" id="PF13403"/>
    </source>
</evidence>
<dbReference type="InterPro" id="IPR011049">
    <property type="entry name" value="Serralysin-like_metalloprot_C"/>
</dbReference>
<feature type="compositionally biased region" description="Polar residues" evidence="1">
    <location>
        <begin position="73"/>
        <end position="89"/>
    </location>
</feature>
<dbReference type="Gene3D" id="2.150.10.10">
    <property type="entry name" value="Serralysin-like metalloprotease, C-terminal"/>
    <property type="match status" value="1"/>
</dbReference>
<evidence type="ECO:0000256" key="1">
    <source>
        <dbReference type="SAM" id="MobiDB-lite"/>
    </source>
</evidence>
<dbReference type="Gene3D" id="2.170.16.10">
    <property type="entry name" value="Hedgehog/Intein (Hint) domain"/>
    <property type="match status" value="1"/>
</dbReference>
<dbReference type="InterPro" id="IPR049804">
    <property type="entry name" value="Choice_anch_L"/>
</dbReference>
<feature type="region of interest" description="Disordered" evidence="1">
    <location>
        <begin position="68"/>
        <end position="124"/>
    </location>
</feature>
<dbReference type="PRINTS" id="PR00313">
    <property type="entry name" value="CABNDNGRPT"/>
</dbReference>
<organism evidence="3 4">
    <name type="scientific">Roseovarius ramblicola</name>
    <dbReference type="NCBI Taxonomy" id="2022336"/>
    <lineage>
        <taxon>Bacteria</taxon>
        <taxon>Pseudomonadati</taxon>
        <taxon>Pseudomonadota</taxon>
        <taxon>Alphaproteobacteria</taxon>
        <taxon>Rhodobacterales</taxon>
        <taxon>Roseobacteraceae</taxon>
        <taxon>Roseovarius</taxon>
    </lineage>
</organism>
<dbReference type="Pfam" id="PF00353">
    <property type="entry name" value="HemolysinCabind"/>
    <property type="match status" value="1"/>
</dbReference>
<name>A0ABV5HZF4_9RHOB</name>
<accession>A0ABV5HZF4</accession>
<dbReference type="Proteomes" id="UP001589670">
    <property type="component" value="Unassembled WGS sequence"/>
</dbReference>
<dbReference type="Pfam" id="PF13403">
    <property type="entry name" value="Hint_2"/>
    <property type="match status" value="1"/>
</dbReference>
<dbReference type="PROSITE" id="PS00330">
    <property type="entry name" value="HEMOLYSIN_CALCIUM"/>
    <property type="match status" value="1"/>
</dbReference>
<dbReference type="InterPro" id="IPR028992">
    <property type="entry name" value="Hedgehog/Intein_dom"/>
</dbReference>
<dbReference type="SUPFAM" id="SSF51294">
    <property type="entry name" value="Hedgehog/intein (Hint) domain"/>
    <property type="match status" value="1"/>
</dbReference>
<evidence type="ECO:0000313" key="3">
    <source>
        <dbReference type="EMBL" id="MFB9149231.1"/>
    </source>
</evidence>
<protein>
    <submittedName>
        <fullName evidence="3">Hint domain-containing protein</fullName>
    </submittedName>
</protein>
<dbReference type="EMBL" id="JBHMEC010000009">
    <property type="protein sequence ID" value="MFB9149231.1"/>
    <property type="molecule type" value="Genomic_DNA"/>
</dbReference>
<dbReference type="InterPro" id="IPR001343">
    <property type="entry name" value="Hemolysn_Ca-bd"/>
</dbReference>
<keyword evidence="4" id="KW-1185">Reference proteome</keyword>
<dbReference type="RefSeq" id="WP_377067933.1">
    <property type="nucleotide sequence ID" value="NZ_JBHMEC010000009.1"/>
</dbReference>
<reference evidence="3 4" key="1">
    <citation type="submission" date="2024-09" db="EMBL/GenBank/DDBJ databases">
        <authorList>
            <person name="Sun Q."/>
            <person name="Mori K."/>
        </authorList>
    </citation>
    <scope>NUCLEOTIDE SEQUENCE [LARGE SCALE GENOMIC DNA]</scope>
    <source>
        <strain evidence="3 4">CECT 9424</strain>
    </source>
</reference>
<proteinExistence type="predicted"/>
<feature type="compositionally biased region" description="Acidic residues" evidence="1">
    <location>
        <begin position="90"/>
        <end position="124"/>
    </location>
</feature>
<comment type="caution">
    <text evidence="3">The sequence shown here is derived from an EMBL/GenBank/DDBJ whole genome shotgun (WGS) entry which is preliminary data.</text>
</comment>
<gene>
    <name evidence="3" type="ORF">ACFFU4_05635</name>
</gene>
<evidence type="ECO:0000313" key="4">
    <source>
        <dbReference type="Proteomes" id="UP001589670"/>
    </source>
</evidence>
<dbReference type="NCBIfam" id="NF038133">
    <property type="entry name" value="choice_anch_L"/>
    <property type="match status" value="1"/>
</dbReference>
<sequence length="727" mass="75218">MPRATELNVDTTASALEMAETMFGDGVTVISASYSGAGGASGTYSGGNGTLGGISPGDEGVILSTGRARDFTNDSGSFNTNTDPDTSTDWGEDGEEDEDDDDDEDEDDDDDEDSTGNSEADDQLEEISGQSIFDAAVLDAVFVPAGDTLTMQLVFSSEEYLEFVDQGFNDAVGVWVNGSYVPLELSQGGSTDISIDTINDDTNANLYLDNADDRFNTEMDGTTVVLSLTAPVNAGEQNDIRIAIGDGGDGVYDSNLLIMADSVQTMNIAELDTLAQGPDTTQVHNILANDQGEGHSITHINNTAVSPGDTVSLPTGEQVTLNADGTVSIATDGDIGTNSFSYSTVDGTGTPATGFVSIETTETPPDFIVEGSAAGEVIDAAYTGDPEGDRIDATDHSDASDADFVQAGGGDDTILSGTGDDTVDGGAGDDVIDGGTGADSLIGGAGDDTIAVAQGDSAEGGDGDDTFTLSAIAGESGPVSITGGEGDETGGDTLVLTPDVGKDDIGFTNTDDESGGLSGSFTMPDGTFVTFSEIENIICFTPGTRILTPRGERPVETLREGDMVITRDHGPRPVRWTGRRTVPGGGQFAPVRVGPAIFGSGTGGLLVSPQHRLLVTGYHAQLLFGSDEVLVAAKHFVGGTDAFVAPCAAVTYIHLMFDRHEVIYAEGLATESFFAGDAALSAVDAPAREELFAIFPELRSSASQHRETARRCLRAREASLLRERLAA</sequence>